<accession>A0A1I5FRX4</accession>
<dbReference type="InterPro" id="IPR018060">
    <property type="entry name" value="HTH_AraC"/>
</dbReference>
<keyword evidence="2" id="KW-0238">DNA-binding</keyword>
<dbReference type="STRING" id="913024.SAMN05421741_13110"/>
<dbReference type="RefSeq" id="WP_091525967.1">
    <property type="nucleotide sequence ID" value="NZ_FOVI01000031.1"/>
</dbReference>
<dbReference type="GO" id="GO:0043565">
    <property type="term" value="F:sequence-specific DNA binding"/>
    <property type="evidence" value="ECO:0007669"/>
    <property type="project" value="InterPro"/>
</dbReference>
<sequence length="285" mass="33247">MKKGTELITLKPQNEQLKKLVAYYYFHTSNNEQHSESFYFYPNYLHALTIYKGNEILLGAQNKSSVITESNDNGKLTVIYTINLKDKCHVEMNGVFNKIGIVFYPLGINHFIGKPLNELSMQQIQEVSLNPSFYEILSQLTDDLSADQKLKIVENALLSIIEPFQEVELQKAIKEIIKSNGAIKISELEQITGKNRKTLLRLFKKHTLTTIEEYKKMVMFRNSLNYAIKHKELANLTDVALYNMYYDQSHFIKHFKSITNETPKTLLPKIKKIDNEDLYWYFLED</sequence>
<reference evidence="3" key="1">
    <citation type="submission" date="2016-10" db="EMBL/GenBank/DDBJ databases">
        <authorList>
            <person name="Varghese N."/>
            <person name="Submissions S."/>
        </authorList>
    </citation>
    <scope>NUCLEOTIDE SEQUENCE [LARGE SCALE GENOMIC DNA]</scope>
    <source>
        <strain evidence="3">DS-12</strain>
    </source>
</reference>
<dbReference type="OrthoDB" id="662446at2"/>
<dbReference type="Proteomes" id="UP000199036">
    <property type="component" value="Unassembled WGS sequence"/>
</dbReference>
<name>A0A1I5FRX4_9FLAO</name>
<feature type="domain" description="HTH araC/xylS-type" evidence="1">
    <location>
        <begin position="167"/>
        <end position="269"/>
    </location>
</feature>
<dbReference type="GO" id="GO:0003700">
    <property type="term" value="F:DNA-binding transcription factor activity"/>
    <property type="evidence" value="ECO:0007669"/>
    <property type="project" value="InterPro"/>
</dbReference>
<keyword evidence="3" id="KW-1185">Reference proteome</keyword>
<dbReference type="AlphaFoldDB" id="A0A1I5FRX4"/>
<organism evidence="2 3">
    <name type="scientific">Paenimyroides ummariense</name>
    <dbReference type="NCBI Taxonomy" id="913024"/>
    <lineage>
        <taxon>Bacteria</taxon>
        <taxon>Pseudomonadati</taxon>
        <taxon>Bacteroidota</taxon>
        <taxon>Flavobacteriia</taxon>
        <taxon>Flavobacteriales</taxon>
        <taxon>Flavobacteriaceae</taxon>
        <taxon>Paenimyroides</taxon>
    </lineage>
</organism>
<protein>
    <submittedName>
        <fullName evidence="2">AraC-type DNA-binding protein</fullName>
    </submittedName>
</protein>
<gene>
    <name evidence="2" type="ORF">SAMN05421741_13110</name>
</gene>
<proteinExistence type="predicted"/>
<evidence type="ECO:0000313" key="2">
    <source>
        <dbReference type="EMBL" id="SFO26376.1"/>
    </source>
</evidence>
<dbReference type="Pfam" id="PF12833">
    <property type="entry name" value="HTH_18"/>
    <property type="match status" value="1"/>
</dbReference>
<dbReference type="SMART" id="SM00342">
    <property type="entry name" value="HTH_ARAC"/>
    <property type="match status" value="1"/>
</dbReference>
<evidence type="ECO:0000313" key="3">
    <source>
        <dbReference type="Proteomes" id="UP000199036"/>
    </source>
</evidence>
<evidence type="ECO:0000259" key="1">
    <source>
        <dbReference type="PROSITE" id="PS01124"/>
    </source>
</evidence>
<dbReference type="Gene3D" id="1.10.10.60">
    <property type="entry name" value="Homeodomain-like"/>
    <property type="match status" value="1"/>
</dbReference>
<dbReference type="EMBL" id="FOVI01000031">
    <property type="protein sequence ID" value="SFO26376.1"/>
    <property type="molecule type" value="Genomic_DNA"/>
</dbReference>
<dbReference type="PROSITE" id="PS01124">
    <property type="entry name" value="HTH_ARAC_FAMILY_2"/>
    <property type="match status" value="1"/>
</dbReference>